<dbReference type="PaxDb" id="2903-EOD24815"/>
<evidence type="ECO:0000256" key="1">
    <source>
        <dbReference type="SAM" id="MobiDB-lite"/>
    </source>
</evidence>
<dbReference type="EnsemblProtists" id="EOD24815">
    <property type="protein sequence ID" value="EOD24815"/>
    <property type="gene ID" value="EMIHUDRAFT_457705"/>
</dbReference>
<feature type="region of interest" description="Disordered" evidence="1">
    <location>
        <begin position="1"/>
        <end position="38"/>
    </location>
</feature>
<reference evidence="2" key="2">
    <citation type="submission" date="2024-10" db="UniProtKB">
        <authorList>
            <consortium name="EnsemblProtists"/>
        </authorList>
    </citation>
    <scope>IDENTIFICATION</scope>
</reference>
<reference evidence="3" key="1">
    <citation type="journal article" date="2013" name="Nature">
        <title>Pan genome of the phytoplankton Emiliania underpins its global distribution.</title>
        <authorList>
            <person name="Read B.A."/>
            <person name="Kegel J."/>
            <person name="Klute M.J."/>
            <person name="Kuo A."/>
            <person name="Lefebvre S.C."/>
            <person name="Maumus F."/>
            <person name="Mayer C."/>
            <person name="Miller J."/>
            <person name="Monier A."/>
            <person name="Salamov A."/>
            <person name="Young J."/>
            <person name="Aguilar M."/>
            <person name="Claverie J.M."/>
            <person name="Frickenhaus S."/>
            <person name="Gonzalez K."/>
            <person name="Herman E.K."/>
            <person name="Lin Y.C."/>
            <person name="Napier J."/>
            <person name="Ogata H."/>
            <person name="Sarno A.F."/>
            <person name="Shmutz J."/>
            <person name="Schroeder D."/>
            <person name="de Vargas C."/>
            <person name="Verret F."/>
            <person name="von Dassow P."/>
            <person name="Valentin K."/>
            <person name="Van de Peer Y."/>
            <person name="Wheeler G."/>
            <person name="Dacks J.B."/>
            <person name="Delwiche C.F."/>
            <person name="Dyhrman S.T."/>
            <person name="Glockner G."/>
            <person name="John U."/>
            <person name="Richards T."/>
            <person name="Worden A.Z."/>
            <person name="Zhang X."/>
            <person name="Grigoriev I.V."/>
            <person name="Allen A.E."/>
            <person name="Bidle K."/>
            <person name="Borodovsky M."/>
            <person name="Bowler C."/>
            <person name="Brownlee C."/>
            <person name="Cock J.M."/>
            <person name="Elias M."/>
            <person name="Gladyshev V.N."/>
            <person name="Groth M."/>
            <person name="Guda C."/>
            <person name="Hadaegh A."/>
            <person name="Iglesias-Rodriguez M.D."/>
            <person name="Jenkins J."/>
            <person name="Jones B.M."/>
            <person name="Lawson T."/>
            <person name="Leese F."/>
            <person name="Lindquist E."/>
            <person name="Lobanov A."/>
            <person name="Lomsadze A."/>
            <person name="Malik S.B."/>
            <person name="Marsh M.E."/>
            <person name="Mackinder L."/>
            <person name="Mock T."/>
            <person name="Mueller-Roeber B."/>
            <person name="Pagarete A."/>
            <person name="Parker M."/>
            <person name="Probert I."/>
            <person name="Quesneville H."/>
            <person name="Raines C."/>
            <person name="Rensing S.A."/>
            <person name="Riano-Pachon D.M."/>
            <person name="Richier S."/>
            <person name="Rokitta S."/>
            <person name="Shiraiwa Y."/>
            <person name="Soanes D.M."/>
            <person name="van der Giezen M."/>
            <person name="Wahlund T.M."/>
            <person name="Williams B."/>
            <person name="Wilson W."/>
            <person name="Wolfe G."/>
            <person name="Wurch L.L."/>
        </authorList>
    </citation>
    <scope>NUCLEOTIDE SEQUENCE</scope>
</reference>
<dbReference type="KEGG" id="ehx:EMIHUDRAFT_457705"/>
<dbReference type="AlphaFoldDB" id="A0A0D3JMT0"/>
<dbReference type="HOGENOM" id="CLU_1682532_0_0_1"/>
<protein>
    <submittedName>
        <fullName evidence="2">Uncharacterized protein</fullName>
    </submittedName>
</protein>
<sequence>RAAAQRRAQRAARQGRSRRRRRHTLPRLHGRDPRRRGARRRLLARRAGGTGALDAHRLGRLHLRLCGRARCGHHAARHAARPPGAPAPPADGRGVLVLAAQPGGPVRRSLALALGDERQRVVAPRGVGLRIRPRVVRGGLAAVGQPAGVAPRRWWLW</sequence>
<evidence type="ECO:0000313" key="3">
    <source>
        <dbReference type="Proteomes" id="UP000013827"/>
    </source>
</evidence>
<accession>A0A0D3JMT0</accession>
<evidence type="ECO:0000313" key="2">
    <source>
        <dbReference type="EnsemblProtists" id="EOD24815"/>
    </source>
</evidence>
<proteinExistence type="predicted"/>
<dbReference type="RefSeq" id="XP_005777244.1">
    <property type="nucleotide sequence ID" value="XM_005777187.1"/>
</dbReference>
<dbReference type="GeneID" id="17270360"/>
<keyword evidence="3" id="KW-1185">Reference proteome</keyword>
<feature type="compositionally biased region" description="Basic residues" evidence="1">
    <location>
        <begin position="7"/>
        <end position="38"/>
    </location>
</feature>
<dbReference type="Proteomes" id="UP000013827">
    <property type="component" value="Unassembled WGS sequence"/>
</dbReference>
<organism evidence="2 3">
    <name type="scientific">Emiliania huxleyi (strain CCMP1516)</name>
    <dbReference type="NCBI Taxonomy" id="280463"/>
    <lineage>
        <taxon>Eukaryota</taxon>
        <taxon>Haptista</taxon>
        <taxon>Haptophyta</taxon>
        <taxon>Prymnesiophyceae</taxon>
        <taxon>Isochrysidales</taxon>
        <taxon>Noelaerhabdaceae</taxon>
        <taxon>Emiliania</taxon>
    </lineage>
</organism>
<name>A0A0D3JMT0_EMIH1</name>